<dbReference type="PRINTS" id="PR00039">
    <property type="entry name" value="HTHLYSR"/>
</dbReference>
<keyword evidence="3" id="KW-0238">DNA-binding</keyword>
<dbReference type="InterPro" id="IPR036388">
    <property type="entry name" value="WH-like_DNA-bd_sf"/>
</dbReference>
<keyword evidence="7" id="KW-1185">Reference proteome</keyword>
<gene>
    <name evidence="6" type="ORF">MIM_c36740</name>
</gene>
<dbReference type="PROSITE" id="PS50931">
    <property type="entry name" value="HTH_LYSR"/>
    <property type="match status" value="1"/>
</dbReference>
<dbReference type="HOGENOM" id="CLU_039613_6_4_4"/>
<dbReference type="SUPFAM" id="SSF53850">
    <property type="entry name" value="Periplasmic binding protein-like II"/>
    <property type="match status" value="1"/>
</dbReference>
<keyword evidence="4" id="KW-0804">Transcription</keyword>
<dbReference type="Pfam" id="PF00126">
    <property type="entry name" value="HTH_1"/>
    <property type="match status" value="1"/>
</dbReference>
<dbReference type="AlphaFoldDB" id="W0PIH8"/>
<proteinExistence type="inferred from homology"/>
<name>W0PIH8_ADVMD</name>
<dbReference type="GO" id="GO:0032993">
    <property type="term" value="C:protein-DNA complex"/>
    <property type="evidence" value="ECO:0007669"/>
    <property type="project" value="TreeGrafter"/>
</dbReference>
<dbReference type="InterPro" id="IPR005119">
    <property type="entry name" value="LysR_subst-bd"/>
</dbReference>
<dbReference type="FunFam" id="1.10.10.10:FF:000001">
    <property type="entry name" value="LysR family transcriptional regulator"/>
    <property type="match status" value="1"/>
</dbReference>
<dbReference type="EMBL" id="CP003915">
    <property type="protein sequence ID" value="AHG65732.1"/>
    <property type="molecule type" value="Genomic_DNA"/>
</dbReference>
<sequence length="309" mass="34152">MDFRQLNYFVAVAQTLSFSKAAQRLHISQPPLSQQIKLLEQDLNVQLFDRTRRSVALTHAGRLFYREALAILERYAGAKELCAWTLDGKVGKLRLAFTASVPLFEDFPKLIQGFTRLYPGIEIDLQHMSTGEQIIALNDNDIDIGFLRPALNFQPPRSIQTLALWYDELMLVTAGQEDSSLVPEPVPIDTLADEDFILFPSALGCGLFEHISSIATAAGFVPRIVQQVRENSTTLALVAAGLGVSIVPSIYRKSSPPGVAFRAITGARVDSRIVMATMANRNMASLQLFRDYCHERQTAAAGTQNRQAG</sequence>
<comment type="similarity">
    <text evidence="1">Belongs to the LysR transcriptional regulatory family.</text>
</comment>
<evidence type="ECO:0000256" key="4">
    <source>
        <dbReference type="ARBA" id="ARBA00023163"/>
    </source>
</evidence>
<evidence type="ECO:0000259" key="5">
    <source>
        <dbReference type="PROSITE" id="PS50931"/>
    </source>
</evidence>
<dbReference type="PATRIC" id="fig|1247726.3.peg.4064"/>
<dbReference type="STRING" id="1247726.MIM_c36740"/>
<dbReference type="RefSeq" id="WP_025374433.1">
    <property type="nucleotide sequence ID" value="NZ_CP003915.1"/>
</dbReference>
<accession>W0PIH8</accession>
<dbReference type="PANTHER" id="PTHR30346:SF17">
    <property type="entry name" value="LYSR FAMILY TRANSCRIPTIONAL REGULATOR"/>
    <property type="match status" value="1"/>
</dbReference>
<reference evidence="6 7" key="1">
    <citation type="journal article" date="2014" name="Microbiology">
        <title>Unravelling the complete genome sequence of Advenella mimigardefordensis strain DPN7T and novel insights in the catabolism of the xenobiotic polythioester precursor 3,3'-dithiodipropionate.</title>
        <authorList>
            <person name="Wubbeler J.H."/>
            <person name="Hiessl S."/>
            <person name="Schuldes J."/>
            <person name="Thurmer A."/>
            <person name="Daniel R."/>
            <person name="Steinbuchel A."/>
        </authorList>
    </citation>
    <scope>NUCLEOTIDE SEQUENCE [LARGE SCALE GENOMIC DNA]</scope>
    <source>
        <strain evidence="7">DSM 17166 / LMG 22922 / DPN7</strain>
    </source>
</reference>
<dbReference type="GO" id="GO:0003700">
    <property type="term" value="F:DNA-binding transcription factor activity"/>
    <property type="evidence" value="ECO:0007669"/>
    <property type="project" value="InterPro"/>
</dbReference>
<dbReference type="GO" id="GO:0003677">
    <property type="term" value="F:DNA binding"/>
    <property type="evidence" value="ECO:0007669"/>
    <property type="project" value="UniProtKB-KW"/>
</dbReference>
<dbReference type="InterPro" id="IPR000847">
    <property type="entry name" value="LysR_HTH_N"/>
</dbReference>
<dbReference type="Gene3D" id="3.40.190.10">
    <property type="entry name" value="Periplasmic binding protein-like II"/>
    <property type="match status" value="2"/>
</dbReference>
<dbReference type="Proteomes" id="UP000019095">
    <property type="component" value="Chromosome"/>
</dbReference>
<evidence type="ECO:0000256" key="1">
    <source>
        <dbReference type="ARBA" id="ARBA00009437"/>
    </source>
</evidence>
<evidence type="ECO:0000256" key="3">
    <source>
        <dbReference type="ARBA" id="ARBA00023125"/>
    </source>
</evidence>
<evidence type="ECO:0000256" key="2">
    <source>
        <dbReference type="ARBA" id="ARBA00023015"/>
    </source>
</evidence>
<organism evidence="6 7">
    <name type="scientific">Advenella mimigardefordensis (strain DSM 17166 / LMG 22922 / DPN7)</name>
    <dbReference type="NCBI Taxonomy" id="1247726"/>
    <lineage>
        <taxon>Bacteria</taxon>
        <taxon>Pseudomonadati</taxon>
        <taxon>Pseudomonadota</taxon>
        <taxon>Betaproteobacteria</taxon>
        <taxon>Burkholderiales</taxon>
        <taxon>Alcaligenaceae</taxon>
    </lineage>
</organism>
<evidence type="ECO:0000313" key="6">
    <source>
        <dbReference type="EMBL" id="AHG65732.1"/>
    </source>
</evidence>
<protein>
    <submittedName>
        <fullName evidence="6">Transcriptional regulator, LysR family</fullName>
    </submittedName>
</protein>
<dbReference type="KEGG" id="amim:MIM_c36740"/>
<dbReference type="CDD" id="cd08414">
    <property type="entry name" value="PBP2_LTTR_aromatics_like"/>
    <property type="match status" value="1"/>
</dbReference>
<keyword evidence="2" id="KW-0805">Transcription regulation</keyword>
<dbReference type="InterPro" id="IPR036390">
    <property type="entry name" value="WH_DNA-bd_sf"/>
</dbReference>
<dbReference type="OrthoDB" id="9157176at2"/>
<dbReference type="eggNOG" id="COG0583">
    <property type="taxonomic scope" value="Bacteria"/>
</dbReference>
<dbReference type="SUPFAM" id="SSF46785">
    <property type="entry name" value="Winged helix' DNA-binding domain"/>
    <property type="match status" value="1"/>
</dbReference>
<feature type="domain" description="HTH lysR-type" evidence="5">
    <location>
        <begin position="1"/>
        <end position="58"/>
    </location>
</feature>
<dbReference type="Pfam" id="PF03466">
    <property type="entry name" value="LysR_substrate"/>
    <property type="match status" value="1"/>
</dbReference>
<dbReference type="Gene3D" id="1.10.10.10">
    <property type="entry name" value="Winged helix-like DNA-binding domain superfamily/Winged helix DNA-binding domain"/>
    <property type="match status" value="1"/>
</dbReference>
<dbReference type="PANTHER" id="PTHR30346">
    <property type="entry name" value="TRANSCRIPTIONAL DUAL REGULATOR HCAR-RELATED"/>
    <property type="match status" value="1"/>
</dbReference>
<evidence type="ECO:0000313" key="7">
    <source>
        <dbReference type="Proteomes" id="UP000019095"/>
    </source>
</evidence>